<gene>
    <name evidence="2" type="ORF">JJQ90_26045</name>
</gene>
<proteinExistence type="predicted"/>
<keyword evidence="1" id="KW-0732">Signal</keyword>
<reference evidence="2 3" key="1">
    <citation type="submission" date="2021-01" db="EMBL/GenBank/DDBJ databases">
        <title>Roseomonas sp. nov, a bacterium isolated from an oil production mixture in Yumen Oilfield.</title>
        <authorList>
            <person name="Wu D."/>
        </authorList>
    </citation>
    <scope>NUCLEOTIDE SEQUENCE [LARGE SCALE GENOMIC DNA]</scope>
    <source>
        <strain evidence="2 3">ROY-5-3</strain>
    </source>
</reference>
<feature type="chain" id="PRO_5047173198" evidence="1">
    <location>
        <begin position="25"/>
        <end position="157"/>
    </location>
</feature>
<protein>
    <submittedName>
        <fullName evidence="2">DUF411 domain-containing protein</fullName>
    </submittedName>
</protein>
<keyword evidence="3" id="KW-1185">Reference proteome</keyword>
<dbReference type="Proteomes" id="UP000689967">
    <property type="component" value="Unassembled WGS sequence"/>
</dbReference>
<dbReference type="Pfam" id="PF04214">
    <property type="entry name" value="DUF411"/>
    <property type="match status" value="1"/>
</dbReference>
<dbReference type="InterPro" id="IPR007332">
    <property type="entry name" value="DUF411"/>
</dbReference>
<dbReference type="EMBL" id="JAERQM010000013">
    <property type="protein sequence ID" value="MBU8547206.1"/>
    <property type="molecule type" value="Genomic_DNA"/>
</dbReference>
<feature type="signal peptide" evidence="1">
    <location>
        <begin position="1"/>
        <end position="24"/>
    </location>
</feature>
<evidence type="ECO:0000313" key="2">
    <source>
        <dbReference type="EMBL" id="MBU8547206.1"/>
    </source>
</evidence>
<name>A0ABS6HFW1_9PROT</name>
<comment type="caution">
    <text evidence="2">The sequence shown here is derived from an EMBL/GenBank/DDBJ whole genome shotgun (WGS) entry which is preliminary data.</text>
</comment>
<accession>A0ABS6HFW1</accession>
<evidence type="ECO:0000256" key="1">
    <source>
        <dbReference type="SAM" id="SignalP"/>
    </source>
</evidence>
<sequence>MTLGRRGLFSAGLTLLAAPAAAVAGGLPRVQVWRDANCGCCGAWVEHMRTAGFAVEDNVVGSVAAARRALGTPADLLSCHAALVDRYVLEGHVPAVAVKRLLATRPPGVRGLSVPAMPLGSPGMEMPGAAPDTYDVIAFDGTGGRMSFMRFRGGEPA</sequence>
<evidence type="ECO:0000313" key="3">
    <source>
        <dbReference type="Proteomes" id="UP000689967"/>
    </source>
</evidence>
<organism evidence="2 3">
    <name type="scientific">Falsiroseomonas oleicola</name>
    <dbReference type="NCBI Taxonomy" id="2801474"/>
    <lineage>
        <taxon>Bacteria</taxon>
        <taxon>Pseudomonadati</taxon>
        <taxon>Pseudomonadota</taxon>
        <taxon>Alphaproteobacteria</taxon>
        <taxon>Acetobacterales</taxon>
        <taxon>Roseomonadaceae</taxon>
        <taxon>Falsiroseomonas</taxon>
    </lineage>
</organism>